<evidence type="ECO:0000256" key="1">
    <source>
        <dbReference type="SAM" id="MobiDB-lite"/>
    </source>
</evidence>
<protein>
    <submittedName>
        <fullName evidence="2">Uncharacterized protein</fullName>
    </submittedName>
</protein>
<dbReference type="OrthoDB" id="19861at2759"/>
<sequence length="745" mass="82034">MVALLCKSVISGAASAELSVMFLFAAAVMDHESKRRKVDELLDAASTRLDPEDSELLSSETVRNALAARDLYRFKAIQRLTFEQVVNAGFTEGVAGALKTAFPDAALSCKCWCMCAVLRRVIKVRRKPELALAASALAALQLQVSQGGTESGAAAAAETGGLKINIDDDSRTRGFGDNVMCISTGSDSSPDSERRSKRRRQGSGVAYLIDGTQEHAVVEDDAISAFLRILLDPQRDLDQPQVLQMPGTITVPDFKALGTAGLSGILIRECWPAFRDCVLEDEYANIVAGTPGVGKSWFAWWFMACLLRGTKGRAPLPFVVYQRRANQSFLLQRDGCVFRGSAVAFESHVTELGPDAWLIFDGLQPEDLVKHHVLVISSPRPSVYKDLVDGGAHTRFMPIWTWEEIQLCWQALYPLAQFPMMTEERVQKLYSWYRGVPRRVLTIPSRQARAEVDEQAFNGVVTQARKKPSEVLTMVTFTGIPEQYHKVLYIEPADEQFEMIRLVFACRKVTQLLLEEVKKAGEQILTQAFNVLQKNPGQAAFCGQVFEVLMMNTLAAGHDVSVSSSTIAALLNTETGRLGDYTSVRGNELTVKAGRLVGVQYTISTFDQSLKDCWQQEGVWGSRTLLVPDGANFPEIDAVLLPAPPAAGGAGDQACVNEIELFQFTVSRNNKVLNRTKLGRVLAALPAAKQYTLYYMVPSTEQETFRLKSITRETVVGEAQSRLDRVKLVVISPSTPFEAWAVTEA</sequence>
<dbReference type="PANTHER" id="PTHR33129">
    <property type="entry name" value="PROTEIN KINASE DOMAIN-CONTAINING PROTEIN-RELATED"/>
    <property type="match status" value="1"/>
</dbReference>
<dbReference type="PANTHER" id="PTHR33129:SF1">
    <property type="entry name" value="ATP-BINDING PROTEIN"/>
    <property type="match status" value="1"/>
</dbReference>
<dbReference type="InterPro" id="IPR052980">
    <property type="entry name" value="Crinkler_effector"/>
</dbReference>
<gene>
    <name evidence="2" type="ORF">JKP88DRAFT_267525</name>
</gene>
<comment type="caution">
    <text evidence="2">The sequence shown here is derived from an EMBL/GenBank/DDBJ whole genome shotgun (WGS) entry which is preliminary data.</text>
</comment>
<proteinExistence type="predicted"/>
<evidence type="ECO:0000313" key="3">
    <source>
        <dbReference type="Proteomes" id="UP000664859"/>
    </source>
</evidence>
<dbReference type="AlphaFoldDB" id="A0A836CJB7"/>
<keyword evidence="3" id="KW-1185">Reference proteome</keyword>
<name>A0A836CJB7_9STRA</name>
<feature type="region of interest" description="Disordered" evidence="1">
    <location>
        <begin position="180"/>
        <end position="200"/>
    </location>
</feature>
<accession>A0A836CJB7</accession>
<organism evidence="2 3">
    <name type="scientific">Tribonema minus</name>
    <dbReference type="NCBI Taxonomy" id="303371"/>
    <lineage>
        <taxon>Eukaryota</taxon>
        <taxon>Sar</taxon>
        <taxon>Stramenopiles</taxon>
        <taxon>Ochrophyta</taxon>
        <taxon>PX clade</taxon>
        <taxon>Xanthophyceae</taxon>
        <taxon>Tribonematales</taxon>
        <taxon>Tribonemataceae</taxon>
        <taxon>Tribonema</taxon>
    </lineage>
</organism>
<dbReference type="Proteomes" id="UP000664859">
    <property type="component" value="Unassembled WGS sequence"/>
</dbReference>
<reference evidence="2" key="1">
    <citation type="submission" date="2021-02" db="EMBL/GenBank/DDBJ databases">
        <title>First Annotated Genome of the Yellow-green Alga Tribonema minus.</title>
        <authorList>
            <person name="Mahan K.M."/>
        </authorList>
    </citation>
    <scope>NUCLEOTIDE SEQUENCE</scope>
    <source>
        <strain evidence="2">UTEX B ZZ1240</strain>
    </source>
</reference>
<dbReference type="EMBL" id="JAFCMP010000065">
    <property type="protein sequence ID" value="KAG5188725.1"/>
    <property type="molecule type" value="Genomic_DNA"/>
</dbReference>
<evidence type="ECO:0000313" key="2">
    <source>
        <dbReference type="EMBL" id="KAG5188725.1"/>
    </source>
</evidence>